<dbReference type="InterPro" id="IPR050317">
    <property type="entry name" value="Plant_Fungal_Acyltransferase"/>
</dbReference>
<name>A0AAN9PMI4_CANGL</name>
<proteinExistence type="inferred from homology"/>
<accession>A0AAN9PMI4</accession>
<dbReference type="Gene3D" id="3.30.559.10">
    <property type="entry name" value="Chloramphenicol acetyltransferase-like domain"/>
    <property type="match status" value="2"/>
</dbReference>
<keyword evidence="3" id="KW-1185">Reference proteome</keyword>
<sequence length="428" mass="48870">MVRWTHVATLYIYKADPNHDAIERMRDSLSKILVHYYPVAGRLRWIEGGRLELDCNAKGAVLVEAESTRTMDEYGDFSPGEPIKDLIPSFDYTQPIEEIPLLVVQVTRFCGRDKGIAIGVALSHSIGDGLVYACFINTWAKVVRGDTLDFDEMFPTLDRSIMLKSSHPLLVPRFDHPEMHPLPLMLGRSDFMAEKKKKLTVATLKLTSEQVVKLKKKANDQSQVKGSRPYSRYEAIVAYIWRCACKARQLDDLQPTQIRFLVDIRNKLNPPLPQNYFGNAVARTVTPKCLVGEIISNPLSYASQKIREAIDLLTDEYLRSQQDFIRGQENLDRIRASYIRHEEDRNAPFDGNPNLGVVSWLSLPWQKADFGWGKPMYFGPGYMWASDIGAIIGSPEEDGSIIISMHFQVAHMHLFIKFFWQDMLDSRL</sequence>
<comment type="caution">
    <text evidence="2">The sequence shown here is derived from an EMBL/GenBank/DDBJ whole genome shotgun (WGS) entry which is preliminary data.</text>
</comment>
<organism evidence="2 3">
    <name type="scientific">Canavalia gladiata</name>
    <name type="common">Sword bean</name>
    <name type="synonym">Dolichos gladiatus</name>
    <dbReference type="NCBI Taxonomy" id="3824"/>
    <lineage>
        <taxon>Eukaryota</taxon>
        <taxon>Viridiplantae</taxon>
        <taxon>Streptophyta</taxon>
        <taxon>Embryophyta</taxon>
        <taxon>Tracheophyta</taxon>
        <taxon>Spermatophyta</taxon>
        <taxon>Magnoliopsida</taxon>
        <taxon>eudicotyledons</taxon>
        <taxon>Gunneridae</taxon>
        <taxon>Pentapetalae</taxon>
        <taxon>rosids</taxon>
        <taxon>fabids</taxon>
        <taxon>Fabales</taxon>
        <taxon>Fabaceae</taxon>
        <taxon>Papilionoideae</taxon>
        <taxon>50 kb inversion clade</taxon>
        <taxon>NPAAA clade</taxon>
        <taxon>indigoferoid/millettioid clade</taxon>
        <taxon>Phaseoleae</taxon>
        <taxon>Canavalia</taxon>
    </lineage>
</organism>
<dbReference type="Pfam" id="PF02458">
    <property type="entry name" value="Transferase"/>
    <property type="match status" value="1"/>
</dbReference>
<protein>
    <submittedName>
        <fullName evidence="2">Uncharacterized protein</fullName>
    </submittedName>
</protein>
<dbReference type="Proteomes" id="UP001367508">
    <property type="component" value="Unassembled WGS sequence"/>
</dbReference>
<evidence type="ECO:0000256" key="1">
    <source>
        <dbReference type="ARBA" id="ARBA00009861"/>
    </source>
</evidence>
<dbReference type="AlphaFoldDB" id="A0AAN9PMI4"/>
<comment type="similarity">
    <text evidence="1">Belongs to the plant acyltransferase family.</text>
</comment>
<dbReference type="InterPro" id="IPR023213">
    <property type="entry name" value="CAT-like_dom_sf"/>
</dbReference>
<dbReference type="PANTHER" id="PTHR31642">
    <property type="entry name" value="TRICHOTHECENE 3-O-ACETYLTRANSFERASE"/>
    <property type="match status" value="1"/>
</dbReference>
<dbReference type="PANTHER" id="PTHR31642:SF175">
    <property type="entry name" value="SPERMIDINE HYDROXYCINNAMOYL TRANSFERASE"/>
    <property type="match status" value="1"/>
</dbReference>
<reference evidence="2 3" key="1">
    <citation type="submission" date="2024-01" db="EMBL/GenBank/DDBJ databases">
        <title>The genomes of 5 underutilized Papilionoideae crops provide insights into root nodulation and disease resistanc.</title>
        <authorList>
            <person name="Jiang F."/>
        </authorList>
    </citation>
    <scope>NUCLEOTIDE SEQUENCE [LARGE SCALE GENOMIC DNA]</scope>
    <source>
        <strain evidence="2">LVBAO_FW01</strain>
        <tissue evidence="2">Leaves</tissue>
    </source>
</reference>
<dbReference type="GO" id="GO:0016747">
    <property type="term" value="F:acyltransferase activity, transferring groups other than amino-acyl groups"/>
    <property type="evidence" value="ECO:0007669"/>
    <property type="project" value="TreeGrafter"/>
</dbReference>
<dbReference type="EMBL" id="JAYMYQ010000011">
    <property type="protein sequence ID" value="KAK7305045.1"/>
    <property type="molecule type" value="Genomic_DNA"/>
</dbReference>
<gene>
    <name evidence="2" type="ORF">VNO77_42944</name>
</gene>
<evidence type="ECO:0000313" key="2">
    <source>
        <dbReference type="EMBL" id="KAK7305045.1"/>
    </source>
</evidence>
<evidence type="ECO:0000313" key="3">
    <source>
        <dbReference type="Proteomes" id="UP001367508"/>
    </source>
</evidence>